<protein>
    <recommendedName>
        <fullName evidence="3">DUF1552 domain-containing protein</fullName>
    </recommendedName>
</protein>
<dbReference type="STRING" id="1513793.SAMN06296036_12956"/>
<keyword evidence="2" id="KW-1185">Reference proteome</keyword>
<evidence type="ECO:0008006" key="3">
    <source>
        <dbReference type="Google" id="ProtNLM"/>
    </source>
</evidence>
<evidence type="ECO:0000313" key="1">
    <source>
        <dbReference type="EMBL" id="SMF75632.1"/>
    </source>
</evidence>
<accession>A0A1Y6CLJ5</accession>
<name>A0A1Y6CLJ5_9BACT</name>
<evidence type="ECO:0000313" key="2">
    <source>
        <dbReference type="Proteomes" id="UP000192907"/>
    </source>
</evidence>
<sequence>MALSNVYSRRQVIDQLRSFLFLIPSLSLAKTARSNEHSYPKRFIAIFTPNGQHIKHWNIPSSIPFHIHDDNVRVARLSNIEGPLSAILENRFDSFKEKMTILRGLDLTAQNDNTHMATKMLSGFADAKDLRETIDQVIAECLDYSSYSVALKSLNLLTVAGDTSRITLPLSVRHTEYGFEPIVPIEQPRSVYELIFNSHSSGNSPLLETVYQLYKELTSSQKITQRDREKIEQHLDFLSETQRRLGLSSHCSFKKPDIFENSIENCEVLIATQTEILAQAIKCGATRVATLQLGHGQEERKYSFLPGMTVNHHYATHAQMIDHTLTIARWYSDRVKYLLELLDEVEDEETGETYLDNTLIFWGNELGCDDFAVLNSHKSLDMPAILFGGSSSLNHNLYIDYSQHLTLKPGLASGPYWGRPYNELLISIMTAMGLSKNQWENGSPGFGDYRLNAEQYSNGDRGSPLPYLLKK</sequence>
<dbReference type="Proteomes" id="UP000192907">
    <property type="component" value="Unassembled WGS sequence"/>
</dbReference>
<dbReference type="InterPro" id="IPR011447">
    <property type="entry name" value="DUF1552"/>
</dbReference>
<reference evidence="2" key="1">
    <citation type="submission" date="2017-04" db="EMBL/GenBank/DDBJ databases">
        <authorList>
            <person name="Varghese N."/>
            <person name="Submissions S."/>
        </authorList>
    </citation>
    <scope>NUCLEOTIDE SEQUENCE [LARGE SCALE GENOMIC DNA]</scope>
    <source>
        <strain evidence="2">RKEM611</strain>
    </source>
</reference>
<proteinExistence type="predicted"/>
<dbReference type="EMBL" id="FWZT01000029">
    <property type="protein sequence ID" value="SMF75632.1"/>
    <property type="molecule type" value="Genomic_DNA"/>
</dbReference>
<organism evidence="1 2">
    <name type="scientific">Pseudobacteriovorax antillogorgiicola</name>
    <dbReference type="NCBI Taxonomy" id="1513793"/>
    <lineage>
        <taxon>Bacteria</taxon>
        <taxon>Pseudomonadati</taxon>
        <taxon>Bdellovibrionota</taxon>
        <taxon>Oligoflexia</taxon>
        <taxon>Oligoflexales</taxon>
        <taxon>Pseudobacteriovoracaceae</taxon>
        <taxon>Pseudobacteriovorax</taxon>
    </lineage>
</organism>
<dbReference type="RefSeq" id="WP_132324725.1">
    <property type="nucleotide sequence ID" value="NZ_FWZT01000029.1"/>
</dbReference>
<gene>
    <name evidence="1" type="ORF">SAMN06296036_12956</name>
</gene>
<dbReference type="OrthoDB" id="5695065at2"/>
<dbReference type="Pfam" id="PF07586">
    <property type="entry name" value="HXXSHH"/>
    <property type="match status" value="1"/>
</dbReference>
<dbReference type="AlphaFoldDB" id="A0A1Y6CLJ5"/>